<sequence length="61" mass="6233">MTTGTPVVVIRGGQAGLTAGYHLLRLGPDFVVGRLGDVAVVVVNLTYRPAACSPPRSSDGP</sequence>
<protein>
    <submittedName>
        <fullName evidence="1">Uncharacterized protein</fullName>
    </submittedName>
</protein>
<dbReference type="AlphaFoldDB" id="A0A101RRK1"/>
<dbReference type="Proteomes" id="UP000053669">
    <property type="component" value="Unassembled WGS sequence"/>
</dbReference>
<dbReference type="EMBL" id="LMWU01000045">
    <property type="protein sequence ID" value="KUN60442.1"/>
    <property type="molecule type" value="Genomic_DNA"/>
</dbReference>
<name>A0A101RRK1_9ACTN</name>
<dbReference type="RefSeq" id="WP_059209935.1">
    <property type="nucleotide sequence ID" value="NZ_KQ948670.1"/>
</dbReference>
<proteinExistence type="predicted"/>
<gene>
    <name evidence="1" type="ORF">AQJ46_38255</name>
</gene>
<reference evidence="1 2" key="1">
    <citation type="submission" date="2015-10" db="EMBL/GenBank/DDBJ databases">
        <title>Draft genome sequence of Streptomyces canus DSM 40017, type strain for the species Streptomyces canus.</title>
        <authorList>
            <person name="Ruckert C."/>
            <person name="Winkler A."/>
            <person name="Kalinowski J."/>
            <person name="Kampfer P."/>
            <person name="Glaeser S."/>
        </authorList>
    </citation>
    <scope>NUCLEOTIDE SEQUENCE [LARGE SCALE GENOMIC DNA]</scope>
    <source>
        <strain evidence="1 2">DSM 40017</strain>
    </source>
</reference>
<evidence type="ECO:0000313" key="1">
    <source>
        <dbReference type="EMBL" id="KUN60442.1"/>
    </source>
</evidence>
<evidence type="ECO:0000313" key="2">
    <source>
        <dbReference type="Proteomes" id="UP000053669"/>
    </source>
</evidence>
<accession>A0A101RRK1</accession>
<comment type="caution">
    <text evidence="1">The sequence shown here is derived from an EMBL/GenBank/DDBJ whole genome shotgun (WGS) entry which is preliminary data.</text>
</comment>
<organism evidence="1 2">
    <name type="scientific">Streptomyces canus</name>
    <dbReference type="NCBI Taxonomy" id="58343"/>
    <lineage>
        <taxon>Bacteria</taxon>
        <taxon>Bacillati</taxon>
        <taxon>Actinomycetota</taxon>
        <taxon>Actinomycetes</taxon>
        <taxon>Kitasatosporales</taxon>
        <taxon>Streptomycetaceae</taxon>
        <taxon>Streptomyces</taxon>
        <taxon>Streptomyces aurantiacus group</taxon>
    </lineage>
</organism>
<dbReference type="STRING" id="58343.AQJ46_38255"/>